<dbReference type="EMBL" id="CAADFV010000016">
    <property type="protein sequence ID" value="VFK53449.1"/>
    <property type="molecule type" value="Genomic_DNA"/>
</dbReference>
<name>A0A450ZI50_9GAMM</name>
<gene>
    <name evidence="5" type="ORF">BECKTUN1418D_GA0071000_11129</name>
    <name evidence="4" type="ORF">BECKTUN1418E_GA0071001_101611</name>
    <name evidence="3" type="ORF">BECKTUN1418F_GA0071002_101411</name>
</gene>
<dbReference type="PANTHER" id="PTHR34039">
    <property type="entry name" value="UPF0102 PROTEIN YRAN"/>
    <property type="match status" value="1"/>
</dbReference>
<dbReference type="NCBIfam" id="TIGR00252">
    <property type="entry name" value="YraN family protein"/>
    <property type="match status" value="1"/>
</dbReference>
<dbReference type="GO" id="GO:0004519">
    <property type="term" value="F:endonuclease activity"/>
    <property type="evidence" value="ECO:0007669"/>
    <property type="project" value="UniProtKB-KW"/>
</dbReference>
<keyword evidence="4" id="KW-0378">Hydrolase</keyword>
<evidence type="ECO:0000256" key="2">
    <source>
        <dbReference type="HAMAP-Rule" id="MF_00048"/>
    </source>
</evidence>
<keyword evidence="4" id="KW-0540">Nuclease</keyword>
<evidence type="ECO:0000313" key="3">
    <source>
        <dbReference type="EMBL" id="VFK52888.1"/>
    </source>
</evidence>
<dbReference type="EMBL" id="CAADFY010000014">
    <property type="protein sequence ID" value="VFK52888.1"/>
    <property type="molecule type" value="Genomic_DNA"/>
</dbReference>
<reference evidence="4" key="1">
    <citation type="submission" date="2019-02" db="EMBL/GenBank/DDBJ databases">
        <authorList>
            <person name="Gruber-Vodicka R. H."/>
            <person name="Seah K. B. B."/>
        </authorList>
    </citation>
    <scope>NUCLEOTIDE SEQUENCE</scope>
    <source>
        <strain evidence="5">BECK_BY1</strain>
        <strain evidence="4">BECK_BY2</strain>
        <strain evidence="3">BECK_BY3</strain>
    </source>
</reference>
<dbReference type="HAMAP" id="MF_00048">
    <property type="entry name" value="UPF0102"/>
    <property type="match status" value="1"/>
</dbReference>
<proteinExistence type="inferred from homology"/>
<protein>
    <recommendedName>
        <fullName evidence="2">UPF0102 protein BECKTUN1418D_GA0071000_11129</fullName>
    </recommendedName>
</protein>
<accession>A0A450ZI50</accession>
<dbReference type="InterPro" id="IPR003509">
    <property type="entry name" value="UPF0102_YraN-like"/>
</dbReference>
<organism evidence="4">
    <name type="scientific">Candidatus Kentrum sp. TUN</name>
    <dbReference type="NCBI Taxonomy" id="2126343"/>
    <lineage>
        <taxon>Bacteria</taxon>
        <taxon>Pseudomonadati</taxon>
        <taxon>Pseudomonadota</taxon>
        <taxon>Gammaproteobacteria</taxon>
        <taxon>Candidatus Kentrum</taxon>
    </lineage>
</organism>
<dbReference type="InterPro" id="IPR011335">
    <property type="entry name" value="Restrct_endonuc-II-like"/>
</dbReference>
<dbReference type="GO" id="GO:0003676">
    <property type="term" value="F:nucleic acid binding"/>
    <property type="evidence" value="ECO:0007669"/>
    <property type="project" value="InterPro"/>
</dbReference>
<dbReference type="PANTHER" id="PTHR34039:SF1">
    <property type="entry name" value="UPF0102 PROTEIN YRAN"/>
    <property type="match status" value="1"/>
</dbReference>
<dbReference type="EMBL" id="CAADFX010000112">
    <property type="protein sequence ID" value="VFK59975.1"/>
    <property type="molecule type" value="Genomic_DNA"/>
</dbReference>
<evidence type="ECO:0000256" key="1">
    <source>
        <dbReference type="ARBA" id="ARBA00006738"/>
    </source>
</evidence>
<comment type="similarity">
    <text evidence="1 2">Belongs to the UPF0102 family.</text>
</comment>
<dbReference type="SUPFAM" id="SSF52980">
    <property type="entry name" value="Restriction endonuclease-like"/>
    <property type="match status" value="1"/>
</dbReference>
<dbReference type="Pfam" id="PF02021">
    <property type="entry name" value="UPF0102"/>
    <property type="match status" value="1"/>
</dbReference>
<evidence type="ECO:0000313" key="4">
    <source>
        <dbReference type="EMBL" id="VFK53449.1"/>
    </source>
</evidence>
<dbReference type="AlphaFoldDB" id="A0A450ZI50"/>
<keyword evidence="4" id="KW-0255">Endonuclease</keyword>
<dbReference type="NCBIfam" id="NF009150">
    <property type="entry name" value="PRK12497.1-3"/>
    <property type="match status" value="1"/>
</dbReference>
<dbReference type="InterPro" id="IPR011856">
    <property type="entry name" value="tRNA_endonuc-like_dom_sf"/>
</dbReference>
<evidence type="ECO:0000313" key="5">
    <source>
        <dbReference type="EMBL" id="VFK59975.1"/>
    </source>
</evidence>
<sequence>MLRRRALSSVKSMFHLFSLLIRDGKHNYKDLSCTVSPGKRGVWGEKLAENYLHDKGMKMLERNYRCKFGEIDLIMGEDAVDGDMTVVFVEVRFRSNSHFGTGLESVDSRKQRRIIMTAHHYLRQNPTLRDKPCRFDIISISPQKQNNGICWIPAAFEA</sequence>
<dbReference type="Gene3D" id="3.40.1350.10">
    <property type="match status" value="1"/>
</dbReference>
<dbReference type="CDD" id="cd20736">
    <property type="entry name" value="PoNe_Nuclease"/>
    <property type="match status" value="1"/>
</dbReference>